<gene>
    <name evidence="2" type="ORF">PXEA_LOCUS6389</name>
</gene>
<accession>A0A3S5A622</accession>
<evidence type="ECO:0000313" key="2">
    <source>
        <dbReference type="EMBL" id="VEL12949.1"/>
    </source>
</evidence>
<organism evidence="2 3">
    <name type="scientific">Protopolystoma xenopodis</name>
    <dbReference type="NCBI Taxonomy" id="117903"/>
    <lineage>
        <taxon>Eukaryota</taxon>
        <taxon>Metazoa</taxon>
        <taxon>Spiralia</taxon>
        <taxon>Lophotrochozoa</taxon>
        <taxon>Platyhelminthes</taxon>
        <taxon>Monogenea</taxon>
        <taxon>Polyopisthocotylea</taxon>
        <taxon>Polystomatidea</taxon>
        <taxon>Polystomatidae</taxon>
        <taxon>Protopolystoma</taxon>
    </lineage>
</organism>
<protein>
    <submittedName>
        <fullName evidence="2">Uncharacterized protein</fullName>
    </submittedName>
</protein>
<sequence>MGFAYNTRILCGLEWDYPIKLGADETARDSFGCLPVHYASAFDTSGLLVDSLLLFQSHQHPKQKLKQQQKQIQNRHHYLSHRKLSPTRLLASWPTDIDYTSCISLLRVNLPAATTNIANSNIHNGDISAGSLSASNSHPDEQSPSENAKSKVSSSWPKCIKQANLYAGSEEPDDGSELNFNKCGDEISASNTNNTVGLVINQQWGKLKRLYLKPLIYLP</sequence>
<evidence type="ECO:0000256" key="1">
    <source>
        <dbReference type="SAM" id="MobiDB-lite"/>
    </source>
</evidence>
<dbReference type="AlphaFoldDB" id="A0A3S5A622"/>
<name>A0A3S5A622_9PLAT</name>
<proteinExistence type="predicted"/>
<reference evidence="2" key="1">
    <citation type="submission" date="2018-11" db="EMBL/GenBank/DDBJ databases">
        <authorList>
            <consortium name="Pathogen Informatics"/>
        </authorList>
    </citation>
    <scope>NUCLEOTIDE SEQUENCE</scope>
</reference>
<evidence type="ECO:0000313" key="3">
    <source>
        <dbReference type="Proteomes" id="UP000784294"/>
    </source>
</evidence>
<dbReference type="Proteomes" id="UP000784294">
    <property type="component" value="Unassembled WGS sequence"/>
</dbReference>
<comment type="caution">
    <text evidence="2">The sequence shown here is derived from an EMBL/GenBank/DDBJ whole genome shotgun (WGS) entry which is preliminary data.</text>
</comment>
<dbReference type="EMBL" id="CAAALY010016356">
    <property type="protein sequence ID" value="VEL12949.1"/>
    <property type="molecule type" value="Genomic_DNA"/>
</dbReference>
<keyword evidence="3" id="KW-1185">Reference proteome</keyword>
<feature type="region of interest" description="Disordered" evidence="1">
    <location>
        <begin position="130"/>
        <end position="153"/>
    </location>
</feature>